<dbReference type="Pfam" id="PF00293">
    <property type="entry name" value="NUDIX"/>
    <property type="match status" value="1"/>
</dbReference>
<dbReference type="InterPro" id="IPR002316">
    <property type="entry name" value="Pro-tRNA-ligase_IIa"/>
</dbReference>
<dbReference type="InterPro" id="IPR015797">
    <property type="entry name" value="NUDIX_hydrolase-like_dom_sf"/>
</dbReference>
<keyword evidence="6" id="KW-0436">Ligase</keyword>
<dbReference type="EC" id="6.1.1.15" evidence="4"/>
<dbReference type="VEuPathDB" id="FungiDB:P175DRAFT_0453215"/>
<evidence type="ECO:0000256" key="2">
    <source>
        <dbReference type="ARBA" id="ARBA00008226"/>
    </source>
</evidence>
<dbReference type="InterPro" id="IPR004154">
    <property type="entry name" value="Anticodon-bd"/>
</dbReference>
<dbReference type="SUPFAM" id="SSF52954">
    <property type="entry name" value="Class II aaRS ABD-related"/>
    <property type="match status" value="1"/>
</dbReference>
<dbReference type="InterPro" id="IPR050062">
    <property type="entry name" value="Pro-tRNA_synthetase"/>
</dbReference>
<dbReference type="InterPro" id="IPR020084">
    <property type="entry name" value="NUDIX_hydrolase_CS"/>
</dbReference>
<dbReference type="GO" id="GO:0016787">
    <property type="term" value="F:hydrolase activity"/>
    <property type="evidence" value="ECO:0007669"/>
    <property type="project" value="UniProtKB-KW"/>
</dbReference>
<evidence type="ECO:0000256" key="10">
    <source>
        <dbReference type="ARBA" id="ARBA00022917"/>
    </source>
</evidence>
<dbReference type="InterPro" id="IPR036621">
    <property type="entry name" value="Anticodon-bd_dom_sf"/>
</dbReference>
<evidence type="ECO:0000256" key="12">
    <source>
        <dbReference type="ARBA" id="ARBA00029731"/>
    </source>
</evidence>
<dbReference type="PANTHER" id="PTHR42753">
    <property type="entry name" value="MITOCHONDRIAL RIBOSOME PROTEIN L39/PROLYL-TRNA LIGASE FAMILY MEMBER"/>
    <property type="match status" value="1"/>
</dbReference>
<feature type="domain" description="Aminoacyl-transfer RNA synthetases class-II family profile" evidence="14">
    <location>
        <begin position="72"/>
        <end position="517"/>
    </location>
</feature>
<comment type="catalytic activity">
    <reaction evidence="13">
        <text>tRNA(Pro) + L-proline + ATP = L-prolyl-tRNA(Pro) + AMP + diphosphate</text>
        <dbReference type="Rhea" id="RHEA:14305"/>
        <dbReference type="Rhea" id="RHEA-COMP:9700"/>
        <dbReference type="Rhea" id="RHEA-COMP:9702"/>
        <dbReference type="ChEBI" id="CHEBI:30616"/>
        <dbReference type="ChEBI" id="CHEBI:33019"/>
        <dbReference type="ChEBI" id="CHEBI:60039"/>
        <dbReference type="ChEBI" id="CHEBI:78442"/>
        <dbReference type="ChEBI" id="CHEBI:78532"/>
        <dbReference type="ChEBI" id="CHEBI:456215"/>
        <dbReference type="EC" id="6.1.1.15"/>
    </reaction>
</comment>
<accession>A0A0F8VS78</accession>
<evidence type="ECO:0000256" key="13">
    <source>
        <dbReference type="ARBA" id="ARBA00047671"/>
    </source>
</evidence>
<dbReference type="SUPFAM" id="SSF55681">
    <property type="entry name" value="Class II aaRS and biotin synthetases"/>
    <property type="match status" value="1"/>
</dbReference>
<dbReference type="FunFam" id="3.90.79.10:FF:000060">
    <property type="entry name" value="Nudix hydrolase 1"/>
    <property type="match status" value="1"/>
</dbReference>
<dbReference type="PRINTS" id="PR01046">
    <property type="entry name" value="TRNASYNTHPRO"/>
</dbReference>
<keyword evidence="5" id="KW-0963">Cytoplasm</keyword>
<keyword evidence="9" id="KW-0067">ATP-binding</keyword>
<dbReference type="GO" id="GO:0004827">
    <property type="term" value="F:proline-tRNA ligase activity"/>
    <property type="evidence" value="ECO:0007669"/>
    <property type="project" value="UniProtKB-EC"/>
</dbReference>
<comment type="subcellular location">
    <subcellularLocation>
        <location evidence="1">Cytoplasm</location>
    </subcellularLocation>
</comment>
<comment type="subunit">
    <text evidence="3">Homodimer.</text>
</comment>
<dbReference type="PANTHER" id="PTHR42753:SF2">
    <property type="entry name" value="PROLINE--TRNA LIGASE"/>
    <property type="match status" value="1"/>
</dbReference>
<comment type="caution">
    <text evidence="16">The sequence shown here is derived from an EMBL/GenBank/DDBJ whole genome shotgun (WGS) entry which is preliminary data.</text>
</comment>
<evidence type="ECO:0000259" key="14">
    <source>
        <dbReference type="PROSITE" id="PS50862"/>
    </source>
</evidence>
<evidence type="ECO:0000313" key="17">
    <source>
        <dbReference type="Proteomes" id="UP000034947"/>
    </source>
</evidence>
<organism evidence="16 17">
    <name type="scientific">Aspergillus ochraceoroseus</name>
    <dbReference type="NCBI Taxonomy" id="138278"/>
    <lineage>
        <taxon>Eukaryota</taxon>
        <taxon>Fungi</taxon>
        <taxon>Dikarya</taxon>
        <taxon>Ascomycota</taxon>
        <taxon>Pezizomycotina</taxon>
        <taxon>Eurotiomycetes</taxon>
        <taxon>Eurotiomycetidae</taxon>
        <taxon>Eurotiales</taxon>
        <taxon>Aspergillaceae</taxon>
        <taxon>Aspergillus</taxon>
        <taxon>Aspergillus subgen. Nidulantes</taxon>
    </lineage>
</organism>
<keyword evidence="8" id="KW-0378">Hydrolase</keyword>
<evidence type="ECO:0000256" key="6">
    <source>
        <dbReference type="ARBA" id="ARBA00022598"/>
    </source>
</evidence>
<dbReference type="NCBIfam" id="TIGR00409">
    <property type="entry name" value="proS_fam_II"/>
    <property type="match status" value="1"/>
</dbReference>
<evidence type="ECO:0000313" key="16">
    <source>
        <dbReference type="EMBL" id="KKK26071.1"/>
    </source>
</evidence>
<dbReference type="GO" id="GO:0006433">
    <property type="term" value="P:prolyl-tRNA aminoacylation"/>
    <property type="evidence" value="ECO:0007669"/>
    <property type="project" value="InterPro"/>
</dbReference>
<keyword evidence="7" id="KW-0547">Nucleotide-binding</keyword>
<dbReference type="CDD" id="cd04678">
    <property type="entry name" value="NUDIX_MTH2_Nudt15"/>
    <property type="match status" value="1"/>
</dbReference>
<keyword evidence="17" id="KW-1185">Reference proteome</keyword>
<keyword evidence="11 16" id="KW-0030">Aminoacyl-tRNA synthetase</keyword>
<evidence type="ECO:0000256" key="7">
    <source>
        <dbReference type="ARBA" id="ARBA00022741"/>
    </source>
</evidence>
<feature type="domain" description="Nudix hydrolase" evidence="15">
    <location>
        <begin position="600"/>
        <end position="730"/>
    </location>
</feature>
<dbReference type="Pfam" id="PF03129">
    <property type="entry name" value="HGTP_anticodon"/>
    <property type="match status" value="1"/>
</dbReference>
<dbReference type="Proteomes" id="UP000034947">
    <property type="component" value="Unassembled WGS sequence"/>
</dbReference>
<dbReference type="SUPFAM" id="SSF55811">
    <property type="entry name" value="Nudix"/>
    <property type="match status" value="1"/>
</dbReference>
<dbReference type="InterPro" id="IPR000086">
    <property type="entry name" value="NUDIX_hydrolase_dom"/>
</dbReference>
<evidence type="ECO:0000256" key="1">
    <source>
        <dbReference type="ARBA" id="ARBA00004496"/>
    </source>
</evidence>
<dbReference type="PRINTS" id="PR00502">
    <property type="entry name" value="NUDIXFAMILY"/>
</dbReference>
<dbReference type="Gene3D" id="3.30.930.10">
    <property type="entry name" value="Bira Bifunctional Protein, Domain 2"/>
    <property type="match status" value="2"/>
</dbReference>
<proteinExistence type="inferred from homology"/>
<evidence type="ECO:0000256" key="3">
    <source>
        <dbReference type="ARBA" id="ARBA00011738"/>
    </source>
</evidence>
<dbReference type="InterPro" id="IPR045864">
    <property type="entry name" value="aa-tRNA-synth_II/BPL/LPL"/>
</dbReference>
<dbReference type="EMBL" id="JYKN01000030">
    <property type="protein sequence ID" value="KKK26071.1"/>
    <property type="molecule type" value="Genomic_DNA"/>
</dbReference>
<dbReference type="Pfam" id="PF00587">
    <property type="entry name" value="tRNA-synt_2b"/>
    <property type="match status" value="1"/>
</dbReference>
<evidence type="ECO:0000256" key="11">
    <source>
        <dbReference type="ARBA" id="ARBA00023146"/>
    </source>
</evidence>
<evidence type="ECO:0000256" key="4">
    <source>
        <dbReference type="ARBA" id="ARBA00012831"/>
    </source>
</evidence>
<dbReference type="InterPro" id="IPR006195">
    <property type="entry name" value="aa-tRNA-synth_II"/>
</dbReference>
<dbReference type="OrthoDB" id="10267474at2759"/>
<dbReference type="GO" id="GO:0005524">
    <property type="term" value="F:ATP binding"/>
    <property type="evidence" value="ECO:0007669"/>
    <property type="project" value="UniProtKB-KW"/>
</dbReference>
<protein>
    <recommendedName>
        <fullName evidence="4">proline--tRNA ligase</fullName>
        <ecNumber evidence="4">6.1.1.15</ecNumber>
    </recommendedName>
    <alternativeName>
        <fullName evidence="12">Prolyl-tRNA synthetase</fullName>
    </alternativeName>
</protein>
<dbReference type="PROSITE" id="PS00893">
    <property type="entry name" value="NUDIX_BOX"/>
    <property type="match status" value="1"/>
</dbReference>
<evidence type="ECO:0000256" key="8">
    <source>
        <dbReference type="ARBA" id="ARBA00022801"/>
    </source>
</evidence>
<evidence type="ECO:0000256" key="5">
    <source>
        <dbReference type="ARBA" id="ARBA00022490"/>
    </source>
</evidence>
<reference evidence="16 17" key="1">
    <citation type="submission" date="2015-02" db="EMBL/GenBank/DDBJ databases">
        <title>Draft Genome Sequences of Two Closely-Related Aflatoxigenic Aspergillus Species Obtained from the Cote d'Ivoire.</title>
        <authorList>
            <person name="Moore G.G."/>
            <person name="Beltz S.B."/>
            <person name="Mack B.M."/>
        </authorList>
    </citation>
    <scope>NUCLEOTIDE SEQUENCE [LARGE SCALE GENOMIC DNA]</scope>
    <source>
        <strain evidence="16 17">SRRC1432</strain>
    </source>
</reference>
<dbReference type="InterPro" id="IPR002314">
    <property type="entry name" value="aa-tRNA-synt_IIb"/>
</dbReference>
<gene>
    <name evidence="16" type="ORF">AOCH_001650</name>
</gene>
<dbReference type="VEuPathDB" id="FungiDB:P175DRAFT_0453212"/>
<dbReference type="FunFam" id="3.30.930.10:FF:000066">
    <property type="entry name" value="Proline--tRNA ligase"/>
    <property type="match status" value="1"/>
</dbReference>
<dbReference type="InterPro" id="IPR020476">
    <property type="entry name" value="Nudix_hydrolase"/>
</dbReference>
<evidence type="ECO:0000259" key="15">
    <source>
        <dbReference type="PROSITE" id="PS51462"/>
    </source>
</evidence>
<dbReference type="PROSITE" id="PS51462">
    <property type="entry name" value="NUDIX"/>
    <property type="match status" value="1"/>
</dbReference>
<dbReference type="GO" id="GO:0005739">
    <property type="term" value="C:mitochondrion"/>
    <property type="evidence" value="ECO:0007669"/>
    <property type="project" value="TreeGrafter"/>
</dbReference>
<dbReference type="InterPro" id="IPR004500">
    <property type="entry name" value="Pro-tRNA-synth_IIa_bac-type"/>
</dbReference>
<name>A0A0F8VS78_9EURO</name>
<comment type="similarity">
    <text evidence="2">Belongs to the class-II aminoacyl-tRNA synthetase family.</text>
</comment>
<dbReference type="AlphaFoldDB" id="A0A0F8VS78"/>
<dbReference type="Gene3D" id="3.90.79.10">
    <property type="entry name" value="Nucleoside Triphosphate Pyrophosphohydrolase"/>
    <property type="match status" value="1"/>
</dbReference>
<keyword evidence="10" id="KW-0648">Protein biosynthesis</keyword>
<dbReference type="Gene3D" id="3.40.50.800">
    <property type="entry name" value="Anticodon-binding domain"/>
    <property type="match status" value="1"/>
</dbReference>
<dbReference type="PROSITE" id="PS50862">
    <property type="entry name" value="AA_TRNA_LIGASE_II"/>
    <property type="match status" value="1"/>
</dbReference>
<evidence type="ECO:0000256" key="9">
    <source>
        <dbReference type="ARBA" id="ARBA00022840"/>
    </source>
</evidence>
<sequence>MGIRIYHFSPWCADFLLPKTDGRSRVSNFWIPTGGISKKPVQGEKEDVNDLLVRGGFYRQAYSGIFHMLPLGLRVQDKLEKLIDRHMRSLGASKVSLSSISSQELWEQSGRLKEGSEVFRFLDRKESRFLLAPTHEEEITTLVGSLTKSYRDLPVRVYQISRKYRDEPRPRQGLLRGREFIMKDLYTFDHNVEEALKTYESVRGAYTRLFNELKIPYLVAVADSGNMGGNLSHEFHFPSSKGEDTVISCSSCGNVYNEELADGKAHNLLSREGTATVPTPGFETEGGSVQKSAAISTGLWTAISKDKRTLLRGWYPKFTMHGGSQEPVEREVNSHAVKAIANAAGIDLDLSVENPLEQWVANAKSTKASSSDGTGRPRVLDLYDSLVRVYKRPPLSDLLQEADCSVEDLDYLRLDCFPGTDHGLNLIKVHDGDQCSKCEQGAVKTHTAVELGHTFHLGTRYSEVLDASVMVDGAAGTSATVPMQMGCHGIGVSRMITAVADSLADSKGLNWPRAIAPFEVIVVPTKGLEADAEKVYDELITGANAADAILDDRDKQIGWKLGDADLIGYPVIVVVGKSWKKEQSVEVQCRRLNLRENHHDARVGVGVFVLNQDNQFIIGKRIGSHGADTWGLPGGHLEFNESFEDCAVRELKEETGLDVEDVRFLTATNDIMEMDKKHYVTVFVAARVRGDAQPEILEPHKCAEWKWVTWEELGLDRLKQVEADREGVETTGRRLFLPLLNLFSQREGFSPSN</sequence>